<gene>
    <name evidence="1" type="ORF">S12H4_28936</name>
</gene>
<organism evidence="1">
    <name type="scientific">marine sediment metagenome</name>
    <dbReference type="NCBI Taxonomy" id="412755"/>
    <lineage>
        <taxon>unclassified sequences</taxon>
        <taxon>metagenomes</taxon>
        <taxon>ecological metagenomes</taxon>
    </lineage>
</organism>
<sequence length="66" mass="7807">MPKQKRWVIKRNLQQATNNIDHAINNLVTAGHEFQGVHEEYYQAFCMMVSNLHKIKRSIIELEDLI</sequence>
<reference evidence="1" key="1">
    <citation type="journal article" date="2014" name="Front. Microbiol.">
        <title>High frequency of phylogenetically diverse reductive dehalogenase-homologous genes in deep subseafloor sedimentary metagenomes.</title>
        <authorList>
            <person name="Kawai M."/>
            <person name="Futagami T."/>
            <person name="Toyoda A."/>
            <person name="Takaki Y."/>
            <person name="Nishi S."/>
            <person name="Hori S."/>
            <person name="Arai W."/>
            <person name="Tsubouchi T."/>
            <person name="Morono Y."/>
            <person name="Uchiyama I."/>
            <person name="Ito T."/>
            <person name="Fujiyama A."/>
            <person name="Inagaki F."/>
            <person name="Takami H."/>
        </authorList>
    </citation>
    <scope>NUCLEOTIDE SEQUENCE</scope>
    <source>
        <strain evidence="1">Expedition CK06-06</strain>
    </source>
</reference>
<evidence type="ECO:0000313" key="1">
    <source>
        <dbReference type="EMBL" id="GAI93498.1"/>
    </source>
</evidence>
<proteinExistence type="predicted"/>
<name>X1SKP1_9ZZZZ</name>
<comment type="caution">
    <text evidence="1">The sequence shown here is derived from an EMBL/GenBank/DDBJ whole genome shotgun (WGS) entry which is preliminary data.</text>
</comment>
<dbReference type="AlphaFoldDB" id="X1SKP1"/>
<dbReference type="EMBL" id="BARW01016647">
    <property type="protein sequence ID" value="GAI93498.1"/>
    <property type="molecule type" value="Genomic_DNA"/>
</dbReference>
<accession>X1SKP1</accession>
<protein>
    <submittedName>
        <fullName evidence="1">Uncharacterized protein</fullName>
    </submittedName>
</protein>